<reference evidence="7 8" key="1">
    <citation type="submission" date="2020-04" db="EMBL/GenBank/DDBJ databases">
        <title>Draft genome of Leeia sp. IMCC25680.</title>
        <authorList>
            <person name="Song J."/>
            <person name="Cho J.-C."/>
        </authorList>
    </citation>
    <scope>NUCLEOTIDE SEQUENCE [LARGE SCALE GENOMIC DNA]</scope>
    <source>
        <strain evidence="7 8">IMCC25680</strain>
    </source>
</reference>
<protein>
    <submittedName>
        <fullName evidence="7">S49 family peptidase</fullName>
    </submittedName>
</protein>
<keyword evidence="5" id="KW-0812">Transmembrane</keyword>
<keyword evidence="3" id="KW-0378">Hydrolase</keyword>
<dbReference type="InterPro" id="IPR047272">
    <property type="entry name" value="S49_SppA_C"/>
</dbReference>
<evidence type="ECO:0000256" key="1">
    <source>
        <dbReference type="ARBA" id="ARBA00008683"/>
    </source>
</evidence>
<dbReference type="Pfam" id="PF01343">
    <property type="entry name" value="Peptidase_S49"/>
    <property type="match status" value="1"/>
</dbReference>
<dbReference type="GO" id="GO:0006508">
    <property type="term" value="P:proteolysis"/>
    <property type="evidence" value="ECO:0007669"/>
    <property type="project" value="UniProtKB-KW"/>
</dbReference>
<dbReference type="Proteomes" id="UP000587991">
    <property type="component" value="Unassembled WGS sequence"/>
</dbReference>
<dbReference type="Gene3D" id="3.90.226.10">
    <property type="entry name" value="2-enoyl-CoA Hydratase, Chain A, domain 1"/>
    <property type="match status" value="1"/>
</dbReference>
<accession>A0A847S4F1</accession>
<comment type="similarity">
    <text evidence="1">Belongs to the peptidase S49 family.</text>
</comment>
<dbReference type="SUPFAM" id="SSF52096">
    <property type="entry name" value="ClpP/crotonase"/>
    <property type="match status" value="1"/>
</dbReference>
<dbReference type="PANTHER" id="PTHR42987">
    <property type="entry name" value="PEPTIDASE S49"/>
    <property type="match status" value="1"/>
</dbReference>
<dbReference type="EMBL" id="JABAIM010000001">
    <property type="protein sequence ID" value="NLR74654.1"/>
    <property type="molecule type" value="Genomic_DNA"/>
</dbReference>
<evidence type="ECO:0000259" key="6">
    <source>
        <dbReference type="Pfam" id="PF01343"/>
    </source>
</evidence>
<keyword evidence="8" id="KW-1185">Reference proteome</keyword>
<gene>
    <name evidence="7" type="ORF">HF682_05725</name>
</gene>
<comment type="caution">
    <text evidence="7">The sequence shown here is derived from an EMBL/GenBank/DDBJ whole genome shotgun (WGS) entry which is preliminary data.</text>
</comment>
<organism evidence="7 8">
    <name type="scientific">Leeia aquatica</name>
    <dbReference type="NCBI Taxonomy" id="2725557"/>
    <lineage>
        <taxon>Bacteria</taxon>
        <taxon>Pseudomonadati</taxon>
        <taxon>Pseudomonadota</taxon>
        <taxon>Betaproteobacteria</taxon>
        <taxon>Neisseriales</taxon>
        <taxon>Leeiaceae</taxon>
        <taxon>Leeia</taxon>
    </lineage>
</organism>
<name>A0A847S4F1_9NEIS</name>
<dbReference type="InterPro" id="IPR029045">
    <property type="entry name" value="ClpP/crotonase-like_dom_sf"/>
</dbReference>
<sequence length="323" mass="35177">MENKPEQTTLPQDGSQPWERKILESLVRDVVKEQRAKRRWGIFFKLLGFAYLLVPLLLVLGLAGSQMAGRTTPHTAVVRLEGVIAPGSVASADNINAALRRAFEDPNTKGVVLLINSPGGSPVQAGIIHDEIRRLRKLHPGTPLYAVVEDLCASGGYYVAVAADRIYVDKASLVGSIGVLMDGFGFTGAMEKLGVERRLFTAGENKGFLDPFSPMNDKQKAYVTQMLADIHQQFIDVVRKGRGARLKETPDMFSGLVWHGAKSIELGLTDALGTTDSVAREVIKADQLVDYTLTESLADRVAKRLGTSFSEGVTGQTESVRLR</sequence>
<keyword evidence="5" id="KW-1133">Transmembrane helix</keyword>
<evidence type="ECO:0000313" key="7">
    <source>
        <dbReference type="EMBL" id="NLR74654.1"/>
    </source>
</evidence>
<evidence type="ECO:0000256" key="2">
    <source>
        <dbReference type="ARBA" id="ARBA00022670"/>
    </source>
</evidence>
<evidence type="ECO:0000313" key="8">
    <source>
        <dbReference type="Proteomes" id="UP000587991"/>
    </source>
</evidence>
<feature type="transmembrane region" description="Helical" evidence="5">
    <location>
        <begin position="42"/>
        <end position="63"/>
    </location>
</feature>
<evidence type="ECO:0000256" key="5">
    <source>
        <dbReference type="SAM" id="Phobius"/>
    </source>
</evidence>
<dbReference type="InterPro" id="IPR002142">
    <property type="entry name" value="Peptidase_S49"/>
</dbReference>
<dbReference type="AlphaFoldDB" id="A0A847S4F1"/>
<dbReference type="GO" id="GO:0008236">
    <property type="term" value="F:serine-type peptidase activity"/>
    <property type="evidence" value="ECO:0007669"/>
    <property type="project" value="UniProtKB-KW"/>
</dbReference>
<dbReference type="PANTHER" id="PTHR42987:SF8">
    <property type="entry name" value="PROTEINASE"/>
    <property type="match status" value="1"/>
</dbReference>
<dbReference type="RefSeq" id="WP_168876255.1">
    <property type="nucleotide sequence ID" value="NZ_JABAIM010000001.1"/>
</dbReference>
<evidence type="ECO:0000256" key="3">
    <source>
        <dbReference type="ARBA" id="ARBA00022801"/>
    </source>
</evidence>
<evidence type="ECO:0000256" key="4">
    <source>
        <dbReference type="ARBA" id="ARBA00022825"/>
    </source>
</evidence>
<keyword evidence="2" id="KW-0645">Protease</keyword>
<dbReference type="Gene3D" id="6.20.330.10">
    <property type="match status" value="1"/>
</dbReference>
<feature type="domain" description="Peptidase S49" evidence="6">
    <location>
        <begin position="140"/>
        <end position="284"/>
    </location>
</feature>
<keyword evidence="5" id="KW-0472">Membrane</keyword>
<dbReference type="CDD" id="cd07023">
    <property type="entry name" value="S49_Sppa_N_C"/>
    <property type="match status" value="1"/>
</dbReference>
<proteinExistence type="inferred from homology"/>
<keyword evidence="4" id="KW-0720">Serine protease</keyword>